<keyword evidence="2" id="KW-1185">Reference proteome</keyword>
<protein>
    <submittedName>
        <fullName evidence="1">Uncharacterized protein</fullName>
    </submittedName>
</protein>
<evidence type="ECO:0000313" key="1">
    <source>
        <dbReference type="EMBL" id="SOD56074.1"/>
    </source>
</evidence>
<name>A0A286DBN1_9GAMM</name>
<evidence type="ECO:0000313" key="2">
    <source>
        <dbReference type="Proteomes" id="UP000219374"/>
    </source>
</evidence>
<organism evidence="1 2">
    <name type="scientific">Pseudoxanthomonas wuyuanensis</name>
    <dbReference type="NCBI Taxonomy" id="1073196"/>
    <lineage>
        <taxon>Bacteria</taxon>
        <taxon>Pseudomonadati</taxon>
        <taxon>Pseudomonadota</taxon>
        <taxon>Gammaproteobacteria</taxon>
        <taxon>Lysobacterales</taxon>
        <taxon>Lysobacteraceae</taxon>
        <taxon>Pseudoxanthomonas</taxon>
    </lineage>
</organism>
<gene>
    <name evidence="1" type="ORF">SAMN06296416_108162</name>
</gene>
<dbReference type="AlphaFoldDB" id="A0A286DBN1"/>
<dbReference type="OrthoDB" id="1932748at2"/>
<dbReference type="EMBL" id="OCND01000008">
    <property type="protein sequence ID" value="SOD56074.1"/>
    <property type="molecule type" value="Genomic_DNA"/>
</dbReference>
<dbReference type="Proteomes" id="UP000219374">
    <property type="component" value="Unassembled WGS sequence"/>
</dbReference>
<reference evidence="1 2" key="1">
    <citation type="submission" date="2017-09" db="EMBL/GenBank/DDBJ databases">
        <authorList>
            <person name="Ehlers B."/>
            <person name="Leendertz F.H."/>
        </authorList>
    </citation>
    <scope>NUCLEOTIDE SEQUENCE [LARGE SCALE GENOMIC DNA]</scope>
    <source>
        <strain evidence="1 2">CGMCC 1.10978</strain>
    </source>
</reference>
<proteinExistence type="predicted"/>
<accession>A0A286DBN1</accession>
<sequence length="85" mass="9027">MNCRVCGKPLNTSQWSEAGGMKSCPRCSKAHGDKHVFYTFPDSFGETPARASAAHPDGPQSYCVSCRAGHDPDFNGATYCGEAAP</sequence>